<organism evidence="1 2">
    <name type="scientific">Caerostris extrusa</name>
    <name type="common">Bark spider</name>
    <name type="synonym">Caerostris bankana</name>
    <dbReference type="NCBI Taxonomy" id="172846"/>
    <lineage>
        <taxon>Eukaryota</taxon>
        <taxon>Metazoa</taxon>
        <taxon>Ecdysozoa</taxon>
        <taxon>Arthropoda</taxon>
        <taxon>Chelicerata</taxon>
        <taxon>Arachnida</taxon>
        <taxon>Araneae</taxon>
        <taxon>Araneomorphae</taxon>
        <taxon>Entelegynae</taxon>
        <taxon>Araneoidea</taxon>
        <taxon>Araneidae</taxon>
        <taxon>Caerostris</taxon>
    </lineage>
</organism>
<dbReference type="EMBL" id="BPLR01004294">
    <property type="protein sequence ID" value="GIX93757.1"/>
    <property type="molecule type" value="Genomic_DNA"/>
</dbReference>
<evidence type="ECO:0000313" key="1">
    <source>
        <dbReference type="EMBL" id="GIX93757.1"/>
    </source>
</evidence>
<evidence type="ECO:0000313" key="2">
    <source>
        <dbReference type="Proteomes" id="UP001054945"/>
    </source>
</evidence>
<sequence>MSLGKVGRASAIKKESKQIKHVPFNGCSQMIPRLVRSSKACTLFAISLNTELKTSASMLERQGVNERKTTVILEGEMLSDL</sequence>
<protein>
    <submittedName>
        <fullName evidence="1">Uncharacterized protein</fullName>
    </submittedName>
</protein>
<proteinExistence type="predicted"/>
<gene>
    <name evidence="1" type="ORF">CEXT_418921</name>
</gene>
<name>A0AAV4P921_CAEEX</name>
<dbReference type="Proteomes" id="UP001054945">
    <property type="component" value="Unassembled WGS sequence"/>
</dbReference>
<keyword evidence="2" id="KW-1185">Reference proteome</keyword>
<dbReference type="AlphaFoldDB" id="A0AAV4P921"/>
<comment type="caution">
    <text evidence="1">The sequence shown here is derived from an EMBL/GenBank/DDBJ whole genome shotgun (WGS) entry which is preliminary data.</text>
</comment>
<accession>A0AAV4P921</accession>
<reference evidence="1 2" key="1">
    <citation type="submission" date="2021-06" db="EMBL/GenBank/DDBJ databases">
        <title>Caerostris extrusa draft genome.</title>
        <authorList>
            <person name="Kono N."/>
            <person name="Arakawa K."/>
        </authorList>
    </citation>
    <scope>NUCLEOTIDE SEQUENCE [LARGE SCALE GENOMIC DNA]</scope>
</reference>